<evidence type="ECO:0000313" key="3">
    <source>
        <dbReference type="Proteomes" id="UP000316639"/>
    </source>
</evidence>
<organism evidence="2 3">
    <name type="scientific">Lentzea tibetensis</name>
    <dbReference type="NCBI Taxonomy" id="2591470"/>
    <lineage>
        <taxon>Bacteria</taxon>
        <taxon>Bacillati</taxon>
        <taxon>Actinomycetota</taxon>
        <taxon>Actinomycetes</taxon>
        <taxon>Pseudonocardiales</taxon>
        <taxon>Pseudonocardiaceae</taxon>
        <taxon>Lentzea</taxon>
    </lineage>
</organism>
<sequence>MSEMNTRVEKRELTESELAEIAGGYRGSSGA</sequence>
<comment type="caution">
    <text evidence="2">The sequence shown here is derived from an EMBL/GenBank/DDBJ whole genome shotgun (WGS) entry which is preliminary data.</text>
</comment>
<feature type="compositionally biased region" description="Basic and acidic residues" evidence="1">
    <location>
        <begin position="1"/>
        <end position="14"/>
    </location>
</feature>
<keyword evidence="3" id="KW-1185">Reference proteome</keyword>
<dbReference type="AlphaFoldDB" id="A0A563EFG1"/>
<dbReference type="NCBIfam" id="TIGR01847">
    <property type="entry name" value="bacteriocin_sig"/>
    <property type="match status" value="1"/>
</dbReference>
<dbReference type="InterPro" id="IPR010133">
    <property type="entry name" value="Bacteriocin_signal_seq"/>
</dbReference>
<evidence type="ECO:0000256" key="1">
    <source>
        <dbReference type="SAM" id="MobiDB-lite"/>
    </source>
</evidence>
<evidence type="ECO:0000313" key="2">
    <source>
        <dbReference type="EMBL" id="TWP43570.1"/>
    </source>
</evidence>
<proteinExistence type="predicted"/>
<gene>
    <name evidence="2" type="ORF">FKR81_42255</name>
</gene>
<dbReference type="Proteomes" id="UP000316639">
    <property type="component" value="Unassembled WGS sequence"/>
</dbReference>
<protein>
    <submittedName>
        <fullName evidence="2">Bacteriocin</fullName>
    </submittedName>
</protein>
<reference evidence="2 3" key="1">
    <citation type="submission" date="2019-07" db="EMBL/GenBank/DDBJ databases">
        <title>Lentzea xizangensis sp. nov., isolated from Qinghai-Tibetan Plateau Soils.</title>
        <authorList>
            <person name="Huang J."/>
        </authorList>
    </citation>
    <scope>NUCLEOTIDE SEQUENCE [LARGE SCALE GENOMIC DNA]</scope>
    <source>
        <strain evidence="2 3">FXJ1.1311</strain>
    </source>
</reference>
<accession>A0A563EFG1</accession>
<feature type="region of interest" description="Disordered" evidence="1">
    <location>
        <begin position="1"/>
        <end position="31"/>
    </location>
</feature>
<dbReference type="RefSeq" id="WP_146361113.1">
    <property type="nucleotide sequence ID" value="NZ_VOBR01000061.1"/>
</dbReference>
<dbReference type="EMBL" id="VOBR01000061">
    <property type="protein sequence ID" value="TWP43570.1"/>
    <property type="molecule type" value="Genomic_DNA"/>
</dbReference>
<name>A0A563EFG1_9PSEU</name>